<protein>
    <submittedName>
        <fullName evidence="1">Nucleotidyl transferase AbiEii/AbiGii toxin family protein</fullName>
    </submittedName>
</protein>
<name>A0A642KX70_BACFG</name>
<dbReference type="AlphaFoldDB" id="A0A642KX70"/>
<reference evidence="1 2" key="1">
    <citation type="journal article" date="2019" name="Nat. Med.">
        <title>A library of human gut bacterial isolates paired with longitudinal multiomics data enables mechanistic microbiome research.</title>
        <authorList>
            <person name="Poyet M."/>
            <person name="Groussin M."/>
            <person name="Gibbons S.M."/>
            <person name="Avila-Pacheco J."/>
            <person name="Jiang X."/>
            <person name="Kearney S.M."/>
            <person name="Perrotta A.R."/>
            <person name="Berdy B."/>
            <person name="Zhao S."/>
            <person name="Lieberman T.D."/>
            <person name="Swanson P.K."/>
            <person name="Smith M."/>
            <person name="Roesemann S."/>
            <person name="Alexander J.E."/>
            <person name="Rich S.A."/>
            <person name="Livny J."/>
            <person name="Vlamakis H."/>
            <person name="Clish C."/>
            <person name="Bullock K."/>
            <person name="Deik A."/>
            <person name="Scott J."/>
            <person name="Pierce K.A."/>
            <person name="Xavier R.J."/>
            <person name="Alm E.J."/>
        </authorList>
    </citation>
    <scope>NUCLEOTIDE SEQUENCE [LARGE SCALE GENOMIC DNA]</scope>
    <source>
        <strain evidence="1 2">BIOML-A7</strain>
    </source>
</reference>
<dbReference type="InterPro" id="IPR014942">
    <property type="entry name" value="AbiEii"/>
</dbReference>
<gene>
    <name evidence="1" type="ORF">F2Z29_23050</name>
</gene>
<dbReference type="GO" id="GO:0016740">
    <property type="term" value="F:transferase activity"/>
    <property type="evidence" value="ECO:0007669"/>
    <property type="project" value="UniProtKB-KW"/>
</dbReference>
<organism evidence="1 2">
    <name type="scientific">Bacteroides fragilis</name>
    <dbReference type="NCBI Taxonomy" id="817"/>
    <lineage>
        <taxon>Bacteria</taxon>
        <taxon>Pseudomonadati</taxon>
        <taxon>Bacteroidota</taxon>
        <taxon>Bacteroidia</taxon>
        <taxon>Bacteroidales</taxon>
        <taxon>Bacteroidaceae</taxon>
        <taxon>Bacteroides</taxon>
    </lineage>
</organism>
<proteinExistence type="predicted"/>
<sequence length="356" mass="40407">MIHPESRTLAWIETVANENNIRDIALVEKTIRAFSLLEALVRSGCPFLFKGGSSLLLHFDSSRRLSIDIDIICPPGTRIEDYLEKYSAEYGFGNVELVQRISRTDVPKQHAKFFYEVSYPAGGKQDKILLDVLFEETHYVNVVEAPIQSRFLKQQGEPVMVKLPSKEDLLGDKLTAFAPHTTGIPFFKGDKNCSMEICKQLFDIATLFDSISDLTVTMETFQRFASTELQYRKGDASDLQAVLSDIYDTAFCIMQRGQYRPEEFELLQDGIKRVKGFIHSEVYSIERAITNAAKAAYLSKLIEKGITEIKHYNPGESSMLADAVIQSPMPTKLNKLKKTNTEAFFYLNEIQKLQLQ</sequence>
<dbReference type="Pfam" id="PF08843">
    <property type="entry name" value="AbiEii"/>
    <property type="match status" value="1"/>
</dbReference>
<evidence type="ECO:0000313" key="2">
    <source>
        <dbReference type="Proteomes" id="UP000436803"/>
    </source>
</evidence>
<evidence type="ECO:0000313" key="1">
    <source>
        <dbReference type="EMBL" id="KAA5167271.1"/>
    </source>
</evidence>
<comment type="caution">
    <text evidence="1">The sequence shown here is derived from an EMBL/GenBank/DDBJ whole genome shotgun (WGS) entry which is preliminary data.</text>
</comment>
<keyword evidence="1" id="KW-0808">Transferase</keyword>
<dbReference type="Proteomes" id="UP000436803">
    <property type="component" value="Unassembled WGS sequence"/>
</dbReference>
<dbReference type="Gene3D" id="3.10.450.620">
    <property type="entry name" value="JHP933, nucleotidyltransferase-like core domain"/>
    <property type="match status" value="1"/>
</dbReference>
<dbReference type="EMBL" id="VWAW01000033">
    <property type="protein sequence ID" value="KAA5167271.1"/>
    <property type="molecule type" value="Genomic_DNA"/>
</dbReference>
<accession>A0A642KX70</accession>